<reference evidence="3" key="1">
    <citation type="submission" date="2023-01" db="EMBL/GenBank/DDBJ databases">
        <authorList>
            <person name="Sprotte S."/>
            <person name="Brinks E."/>
        </authorList>
    </citation>
    <scope>NUCLEOTIDE SEQUENCE</scope>
</reference>
<reference evidence="3" key="2">
    <citation type="journal article" date="2024" name="Heliyon">
        <title>Complete genome sequence of the novel virulent phage PMBT24 infecting Enterocloster bolteae from the human gut.</title>
        <authorList>
            <person name="Sprotte S."/>
            <person name="Brinks E."/>
            <person name="Neve H."/>
            <person name="Franz C.M.A.P."/>
        </authorList>
    </citation>
    <scope>NUCLEOTIDE SEQUENCE</scope>
</reference>
<evidence type="ECO:0000256" key="1">
    <source>
        <dbReference type="SAM" id="Coils"/>
    </source>
</evidence>
<sequence length="610" mass="69339">MKETEGSIVKNGTIRNFSIDLIENFIEDSDPEFAYGTMVFLSTKPNSHELDISEDVLRECASSILGKWVVCRVNPYTKEAEGHSPLEVIVGQVPKDQEIKFSYDKDGYLLASADFILSKIYAVDTYNLFKNGNFRNVSVEMLTSGTIMADGKEDEKDVSHLSICGVTILGKRINGSCPSANAQLVQFEEKVTEFYENHHINELEALKKFAEEGRKAMADKTYRVDKSKDAMSDTPWGDVNKEELRKKIMEASNKASLVKDVYMVVEDGWEDAPSEKLKYPVMQFKGDTLVYNKGGLSSALGYAKAENDSAVVSKVEKIRKDLDIEDENNDNDKNKNGKERKMATAQFEIEGREAWGEIIKKVQSHEGKGVYVDSVEKDHIIFTKDDIRYRVDADVKVGKDDKTVDAEIHWGTKKKDKVQKMSKKSKLDDDEDDEDEDDNDEDEGGEGHSDEDEDKKHRANLRKCSKFIEKLSSDANVDASAYMEMLEKEAKRNKALAEKLAEKDHIIMEHDKELKELRKFKEDKDKERVEMEVSKTMEEVKEFVDKESFETLKSEGMACKMEAIDGWKNKARSIAFEKSHGKSQKFSSAGLWRMGAPITEPHRKSGLWED</sequence>
<organism evidence="3">
    <name type="scientific">Enterocloster phage PMBT24</name>
    <dbReference type="NCBI Taxonomy" id="3025413"/>
    <lineage>
        <taxon>Viruses</taxon>
        <taxon>Duplodnaviria</taxon>
        <taxon>Heunggongvirae</taxon>
        <taxon>Uroviricota</taxon>
        <taxon>Caudoviricetes</taxon>
    </lineage>
</organism>
<feature type="compositionally biased region" description="Basic residues" evidence="2">
    <location>
        <begin position="414"/>
        <end position="424"/>
    </location>
</feature>
<evidence type="ECO:0000313" key="3">
    <source>
        <dbReference type="EMBL" id="WDQ45547.1"/>
    </source>
</evidence>
<feature type="compositionally biased region" description="Acidic residues" evidence="2">
    <location>
        <begin position="428"/>
        <end position="453"/>
    </location>
</feature>
<evidence type="ECO:0000256" key="2">
    <source>
        <dbReference type="SAM" id="MobiDB-lite"/>
    </source>
</evidence>
<feature type="coiled-coil region" evidence="1">
    <location>
        <begin position="483"/>
        <end position="546"/>
    </location>
</feature>
<feature type="compositionally biased region" description="Basic and acidic residues" evidence="2">
    <location>
        <begin position="330"/>
        <end position="342"/>
    </location>
</feature>
<keyword evidence="1" id="KW-0175">Coiled coil</keyword>
<feature type="region of interest" description="Disordered" evidence="2">
    <location>
        <begin position="323"/>
        <end position="342"/>
    </location>
</feature>
<feature type="region of interest" description="Disordered" evidence="2">
    <location>
        <begin position="414"/>
        <end position="458"/>
    </location>
</feature>
<feature type="coiled-coil region" evidence="1">
    <location>
        <begin position="200"/>
        <end position="261"/>
    </location>
</feature>
<accession>A0AAT9TS79</accession>
<name>A0AAT9TS79_9CAUD</name>
<proteinExistence type="predicted"/>
<dbReference type="EMBL" id="OQ326496">
    <property type="protein sequence ID" value="WDQ45547.1"/>
    <property type="molecule type" value="Genomic_DNA"/>
</dbReference>
<protein>
    <submittedName>
        <fullName evidence="3">Uncharacterized protein</fullName>
    </submittedName>
</protein>